<proteinExistence type="predicted"/>
<accession>A0ACC3DPU3</accession>
<sequence>MPRSRGTSRADKGFGQGGVKLSHGEREKTPEWFNDETFGPRRGRSNTLTKGGHQMKQSPRGKRYGRRSSGKTTFGDMLNAPDRSKVNVKLIVGASSIQSNNSIARNGDPSSMHMSKCGHLSQQQCAPDTASAMVSAHTVTRTGSKSLLDYDSSSDDDAKQNPQNHSGSLDTQMADWYDFDFMDSSYDNDVTYIGLSSTMADAAEDASSTDSFRSAKEQASNGEAIETVEYIDQSNPTFVTPPPSTRFQPSVRRHRARGYSSASSTTMTGSTYIATPASTEPASGRATPDDTVDHLGKLPAELRLRIFSYVLLGGASHVPKARPGKRSNDSSHPTAIEQIDQDRFRPYCVSSEAWVPSNTPGNIGILGTCKQYHDEATAILYGQHIFSKSYASFAWIFREDKQMRSIFPFAKRYLPQLRRVELWFQETHGKSRTSEGTAAFLRGLAQFGMHLVKLTVFFAENNADKQQRSEQPPYRSEGETVVVTGSMTLKHPVIKGLVNLMAHNHVKNVEIFIEGEMMMGKDVLTIVHKAWLGSCLDQDRAFTVKAQHGPDHLRAFGWYVVEDLAECELFNHRKLETRVKTGVAQLN</sequence>
<reference evidence="1" key="1">
    <citation type="submission" date="2024-09" db="EMBL/GenBank/DDBJ databases">
        <title>Black Yeasts Isolated from many extreme environments.</title>
        <authorList>
            <person name="Coleine C."/>
            <person name="Stajich J.E."/>
            <person name="Selbmann L."/>
        </authorList>
    </citation>
    <scope>NUCLEOTIDE SEQUENCE</scope>
    <source>
        <strain evidence="1">CCFEE 5737</strain>
    </source>
</reference>
<comment type="caution">
    <text evidence="1">The sequence shown here is derived from an EMBL/GenBank/DDBJ whole genome shotgun (WGS) entry which is preliminary data.</text>
</comment>
<evidence type="ECO:0000313" key="1">
    <source>
        <dbReference type="EMBL" id="KAK3078645.1"/>
    </source>
</evidence>
<name>A0ACC3DPU3_9PEZI</name>
<keyword evidence="2" id="KW-1185">Reference proteome</keyword>
<dbReference type="Proteomes" id="UP001186974">
    <property type="component" value="Unassembled WGS sequence"/>
</dbReference>
<dbReference type="EMBL" id="JAWDJW010001724">
    <property type="protein sequence ID" value="KAK3078645.1"/>
    <property type="molecule type" value="Genomic_DNA"/>
</dbReference>
<protein>
    <submittedName>
        <fullName evidence="1">Uncharacterized protein</fullName>
    </submittedName>
</protein>
<organism evidence="1 2">
    <name type="scientific">Coniosporium uncinatum</name>
    <dbReference type="NCBI Taxonomy" id="93489"/>
    <lineage>
        <taxon>Eukaryota</taxon>
        <taxon>Fungi</taxon>
        <taxon>Dikarya</taxon>
        <taxon>Ascomycota</taxon>
        <taxon>Pezizomycotina</taxon>
        <taxon>Dothideomycetes</taxon>
        <taxon>Dothideomycetes incertae sedis</taxon>
        <taxon>Coniosporium</taxon>
    </lineage>
</organism>
<evidence type="ECO:0000313" key="2">
    <source>
        <dbReference type="Proteomes" id="UP001186974"/>
    </source>
</evidence>
<gene>
    <name evidence="1" type="ORF">LTS18_006989</name>
</gene>